<name>A0A369VXD6_9SPHN</name>
<feature type="binding site" evidence="2">
    <location>
        <position position="144"/>
    </location>
    <ligand>
        <name>Mn(2+)</name>
        <dbReference type="ChEBI" id="CHEBI:29035"/>
        <label>2</label>
    </ligand>
</feature>
<keyword evidence="2" id="KW-0464">Manganese</keyword>
<feature type="binding site" evidence="2">
    <location>
        <position position="170"/>
    </location>
    <ligand>
        <name>Mn(2+)</name>
        <dbReference type="ChEBI" id="CHEBI:29035"/>
        <label>2</label>
    </ligand>
</feature>
<gene>
    <name evidence="4" type="ORF">DVW87_05155</name>
</gene>
<dbReference type="GO" id="GO:0046872">
    <property type="term" value="F:metal ion binding"/>
    <property type="evidence" value="ECO:0007669"/>
    <property type="project" value="UniProtKB-KW"/>
</dbReference>
<accession>A0A369VXD6</accession>
<feature type="binding site" evidence="2">
    <location>
        <position position="110"/>
    </location>
    <ligand>
        <name>Mn(2+)</name>
        <dbReference type="ChEBI" id="CHEBI:29035"/>
        <label>2</label>
    </ligand>
</feature>
<dbReference type="RefSeq" id="WP_114686626.1">
    <property type="nucleotide sequence ID" value="NZ_QQNB01000001.1"/>
</dbReference>
<dbReference type="SUPFAM" id="SSF53187">
    <property type="entry name" value="Zn-dependent exopeptidases"/>
    <property type="match status" value="1"/>
</dbReference>
<feature type="binding site" evidence="2">
    <location>
        <position position="108"/>
    </location>
    <ligand>
        <name>Mn(2+)</name>
        <dbReference type="ChEBI" id="CHEBI:29035"/>
        <label>2</label>
    </ligand>
</feature>
<evidence type="ECO:0000313" key="5">
    <source>
        <dbReference type="Proteomes" id="UP000253918"/>
    </source>
</evidence>
<comment type="caution">
    <text evidence="4">The sequence shown here is derived from an EMBL/GenBank/DDBJ whole genome shotgun (WGS) entry which is preliminary data.</text>
</comment>
<comment type="cofactor">
    <cofactor evidence="2">
        <name>Mn(2+)</name>
        <dbReference type="ChEBI" id="CHEBI:29035"/>
    </cofactor>
    <text evidence="2">The Mn(2+) ion enhances activity.</text>
</comment>
<dbReference type="PANTHER" id="PTHR11014">
    <property type="entry name" value="PEPTIDASE M20 FAMILY MEMBER"/>
    <property type="match status" value="1"/>
</dbReference>
<dbReference type="Gene3D" id="3.40.630.10">
    <property type="entry name" value="Zn peptidases"/>
    <property type="match status" value="1"/>
</dbReference>
<dbReference type="GO" id="GO:0019877">
    <property type="term" value="P:diaminopimelate biosynthetic process"/>
    <property type="evidence" value="ECO:0007669"/>
    <property type="project" value="UniProtKB-ARBA"/>
</dbReference>
<dbReference type="OrthoDB" id="9777385at2"/>
<sequence>MNQPSRIDWSAAAEAGLPDIVGLRRAIHRDPEIGLHCPRTADKIRAALAGLPLEIREGRSTTGLVAILRGGRDNGRTVLLRGDHDALPMQEETGLSFASEVANAMHACGHDAHTAMLVGAARALSAQREELPGTIVFLFQPGEEGYHGARYMMEDGLLDIARPEAAFALHLWPNLPAGTFWSRPGPLMASADTIRCTVRGRGGHGAMPHDCLDPVPVACEIVTALQTYIARQVPVTDPAVLTIAKIAAGSAHNVIPGEVEMLGTLRALSERTRGQMHEAFARIATHIALAHGATAEPGVEPGYPVTVNDARAVTLAREEAEALGAPWQEMAQPMMGAEDFSYVLREIPGAMTFLGAAPEGSDPGANPPLHNTRMVVDEAVMARGVALHCALAERFLHRGFD</sequence>
<keyword evidence="2" id="KW-0479">Metal-binding</keyword>
<dbReference type="PANTHER" id="PTHR11014:SF63">
    <property type="entry name" value="METALLOPEPTIDASE, PUTATIVE (AFU_ORTHOLOGUE AFUA_6G09600)-RELATED"/>
    <property type="match status" value="1"/>
</dbReference>
<evidence type="ECO:0000313" key="4">
    <source>
        <dbReference type="EMBL" id="RDE07046.1"/>
    </source>
</evidence>
<organism evidence="4 5">
    <name type="scientific">Sphingomonas aracearum</name>
    <dbReference type="NCBI Taxonomy" id="2283317"/>
    <lineage>
        <taxon>Bacteria</taxon>
        <taxon>Pseudomonadati</taxon>
        <taxon>Pseudomonadota</taxon>
        <taxon>Alphaproteobacteria</taxon>
        <taxon>Sphingomonadales</taxon>
        <taxon>Sphingomonadaceae</taxon>
        <taxon>Sphingomonas</taxon>
    </lineage>
</organism>
<proteinExistence type="predicted"/>
<feature type="domain" description="Peptidase M20 dimerisation" evidence="3">
    <location>
        <begin position="193"/>
        <end position="288"/>
    </location>
</feature>
<dbReference type="EMBL" id="QQNB01000001">
    <property type="protein sequence ID" value="RDE07046.1"/>
    <property type="molecule type" value="Genomic_DNA"/>
</dbReference>
<evidence type="ECO:0000256" key="1">
    <source>
        <dbReference type="ARBA" id="ARBA00022801"/>
    </source>
</evidence>
<dbReference type="AlphaFoldDB" id="A0A369VXD6"/>
<dbReference type="GO" id="GO:0050118">
    <property type="term" value="F:N-acetyldiaminopimelate deacetylase activity"/>
    <property type="evidence" value="ECO:0007669"/>
    <property type="project" value="UniProtKB-ARBA"/>
</dbReference>
<evidence type="ECO:0000256" key="2">
    <source>
        <dbReference type="PIRSR" id="PIRSR005962-1"/>
    </source>
</evidence>
<dbReference type="InterPro" id="IPR011650">
    <property type="entry name" value="Peptidase_M20_dimer"/>
</dbReference>
<protein>
    <submittedName>
        <fullName evidence="4">Amidohydrolase</fullName>
    </submittedName>
</protein>
<dbReference type="Gene3D" id="3.30.70.360">
    <property type="match status" value="1"/>
</dbReference>
<keyword evidence="1 4" id="KW-0378">Hydrolase</keyword>
<dbReference type="InterPro" id="IPR002933">
    <property type="entry name" value="Peptidase_M20"/>
</dbReference>
<feature type="binding site" evidence="2">
    <location>
        <position position="370"/>
    </location>
    <ligand>
        <name>Mn(2+)</name>
        <dbReference type="ChEBI" id="CHEBI:29035"/>
        <label>2</label>
    </ligand>
</feature>
<dbReference type="SUPFAM" id="SSF55031">
    <property type="entry name" value="Bacterial exopeptidase dimerisation domain"/>
    <property type="match status" value="1"/>
</dbReference>
<evidence type="ECO:0000259" key="3">
    <source>
        <dbReference type="Pfam" id="PF07687"/>
    </source>
</evidence>
<dbReference type="InterPro" id="IPR017439">
    <property type="entry name" value="Amidohydrolase"/>
</dbReference>
<dbReference type="PIRSF" id="PIRSF005962">
    <property type="entry name" value="Pept_M20D_amidohydro"/>
    <property type="match status" value="1"/>
</dbReference>
<dbReference type="CDD" id="cd03886">
    <property type="entry name" value="M20_Acy1"/>
    <property type="match status" value="1"/>
</dbReference>
<dbReference type="Pfam" id="PF01546">
    <property type="entry name" value="Peptidase_M20"/>
    <property type="match status" value="1"/>
</dbReference>
<dbReference type="Pfam" id="PF07687">
    <property type="entry name" value="M20_dimer"/>
    <property type="match status" value="1"/>
</dbReference>
<dbReference type="FunFam" id="3.30.70.360:FF:000001">
    <property type="entry name" value="N-acetyldiaminopimelate deacetylase"/>
    <property type="match status" value="1"/>
</dbReference>
<dbReference type="NCBIfam" id="TIGR01891">
    <property type="entry name" value="amidohydrolases"/>
    <property type="match status" value="1"/>
</dbReference>
<keyword evidence="5" id="KW-1185">Reference proteome</keyword>
<dbReference type="Proteomes" id="UP000253918">
    <property type="component" value="Unassembled WGS sequence"/>
</dbReference>
<dbReference type="InterPro" id="IPR036264">
    <property type="entry name" value="Bact_exopeptidase_dim_dom"/>
</dbReference>
<reference evidence="4 5" key="1">
    <citation type="submission" date="2018-07" db="EMBL/GenBank/DDBJ databases">
        <title>a novel species of Sphingomonas isolated from the rhizosphere soil of Araceae plant.</title>
        <authorList>
            <person name="Zhiyong W."/>
            <person name="Qinglan Z."/>
            <person name="Zhiwei F."/>
            <person name="Ding X."/>
            <person name="Gejiao W."/>
            <person name="Shixue Z."/>
        </authorList>
    </citation>
    <scope>NUCLEOTIDE SEQUENCE [LARGE SCALE GENOMIC DNA]</scope>
    <source>
        <strain evidence="4 5">WZY 27</strain>
    </source>
</reference>